<dbReference type="Proteomes" id="UP000225972">
    <property type="component" value="Unassembled WGS sequence"/>
</dbReference>
<reference evidence="2" key="1">
    <citation type="submission" date="2017-05" db="EMBL/GenBank/DDBJ databases">
        <authorList>
            <person name="Rodrigo-Torres L."/>
            <person name="Arahal R. D."/>
            <person name="Lucena T."/>
        </authorList>
    </citation>
    <scope>NUCLEOTIDE SEQUENCE [LARGE SCALE GENOMIC DNA]</scope>
    <source>
        <strain evidence="2">CECT 8649</strain>
    </source>
</reference>
<gene>
    <name evidence="1" type="ORF">TRP8649_00764</name>
</gene>
<organism evidence="1 2">
    <name type="scientific">Pelagimonas phthalicica</name>
    <dbReference type="NCBI Taxonomy" id="1037362"/>
    <lineage>
        <taxon>Bacteria</taxon>
        <taxon>Pseudomonadati</taxon>
        <taxon>Pseudomonadota</taxon>
        <taxon>Alphaproteobacteria</taxon>
        <taxon>Rhodobacterales</taxon>
        <taxon>Roseobacteraceae</taxon>
        <taxon>Pelagimonas</taxon>
    </lineage>
</organism>
<sequence length="172" mass="19006">MGPDVRDIKVSTCPGCGACLPEIAGPTHSYMTSSAACFEAFTDVLAFEYSDSALLPTHRLTVDTFAVQHGGGGETRRQVQSTGLHLARLYLQLGRNLTPQDSNNVMLGLGQYKASLIYLAPPQSYTMTVSDVRPFAGGPQHATKVREWAKATWADWQDHHAYIQDWTERHLR</sequence>
<dbReference type="RefSeq" id="WP_099242684.1">
    <property type="nucleotide sequence ID" value="NZ_FXXP01000001.1"/>
</dbReference>
<dbReference type="Pfam" id="PF19371">
    <property type="entry name" value="DUF5946"/>
    <property type="match status" value="1"/>
</dbReference>
<accession>A0A238J7W2</accession>
<dbReference type="AlphaFoldDB" id="A0A238J7W2"/>
<keyword evidence="2" id="KW-1185">Reference proteome</keyword>
<evidence type="ECO:0000313" key="2">
    <source>
        <dbReference type="Proteomes" id="UP000225972"/>
    </source>
</evidence>
<evidence type="ECO:0000313" key="1">
    <source>
        <dbReference type="EMBL" id="SMX26679.1"/>
    </source>
</evidence>
<proteinExistence type="predicted"/>
<dbReference type="InterPro" id="IPR045990">
    <property type="entry name" value="DUF5946"/>
</dbReference>
<dbReference type="EMBL" id="FXXP01000001">
    <property type="protein sequence ID" value="SMX26679.1"/>
    <property type="molecule type" value="Genomic_DNA"/>
</dbReference>
<name>A0A238J7W2_9RHOB</name>
<protein>
    <submittedName>
        <fullName evidence="1">Uncharacterized protein</fullName>
    </submittedName>
</protein>